<dbReference type="Proteomes" id="UP000245166">
    <property type="component" value="Unassembled WGS sequence"/>
</dbReference>
<comment type="caution">
    <text evidence="3">The sequence shown here is derived from an EMBL/GenBank/DDBJ whole genome shotgun (WGS) entry which is preliminary data.</text>
</comment>
<proteinExistence type="predicted"/>
<dbReference type="AlphaFoldDB" id="A0A2U1ZR91"/>
<dbReference type="GO" id="GO:0005975">
    <property type="term" value="P:carbohydrate metabolic process"/>
    <property type="evidence" value="ECO:0007669"/>
    <property type="project" value="InterPro"/>
</dbReference>
<protein>
    <submittedName>
        <fullName evidence="3">Alpha-amlyase</fullName>
    </submittedName>
</protein>
<evidence type="ECO:0000313" key="4">
    <source>
        <dbReference type="Proteomes" id="UP000245166"/>
    </source>
</evidence>
<dbReference type="Gene3D" id="2.60.40.1180">
    <property type="entry name" value="Golgi alpha-mannosidase II"/>
    <property type="match status" value="1"/>
</dbReference>
<dbReference type="InterPro" id="IPR013780">
    <property type="entry name" value="Glyco_hydro_b"/>
</dbReference>
<dbReference type="OrthoDB" id="9805159at2"/>
<sequence length="447" mass="50920">MAARHRHHLDLEQGERVTNPSRQRIVHPEWSRDAVIYQINTRQFTPEGTLTAASEQLGRLADLGIGIVWLMPVHEIGELNRKGSLGSPYAVKDYYSVSSELGTVEDLRAFVEQAHALGLRVILDWVANHTAWDNVLVSERPELYARGWDGELTPTPWWDWDDIVDLDFAAPGMREYMRDAMTYWVREVGVDGYRCDVAGFVPTDFWEDVRDALEEIKPVFMLAEWESRELHEAAFDMTYAWSWNSSMHELASGRADVDALRVYYAWNDRAYPDDAMRMLFVSNHDKNAWEGTEFEQFGDAVEAAVVLSFVSDGMPLIYNGQEAGNDRRLAFFDRDPIVWREHPMGDLYRRLIELKHATAALHNGAWGARMVEVRTSDRQQVLAFVRDSGQDAVLAAFNLSGAARDVELLRGPVAGTWRDLATGRQVRLEVGDVLPLPAWGWQVLVRA</sequence>
<dbReference type="SUPFAM" id="SSF51445">
    <property type="entry name" value="(Trans)glycosidases"/>
    <property type="match status" value="1"/>
</dbReference>
<feature type="domain" description="Glycosyl hydrolase family 13 catalytic" evidence="2">
    <location>
        <begin position="38"/>
        <end position="355"/>
    </location>
</feature>
<dbReference type="Pfam" id="PF00128">
    <property type="entry name" value="Alpha-amylase"/>
    <property type="match status" value="1"/>
</dbReference>
<name>A0A2U1ZR91_9MICO</name>
<accession>A0A2U1ZR91</accession>
<evidence type="ECO:0000313" key="3">
    <source>
        <dbReference type="EMBL" id="PWD49509.1"/>
    </source>
</evidence>
<evidence type="ECO:0000256" key="1">
    <source>
        <dbReference type="SAM" id="MobiDB-lite"/>
    </source>
</evidence>
<evidence type="ECO:0000259" key="2">
    <source>
        <dbReference type="SMART" id="SM00642"/>
    </source>
</evidence>
<dbReference type="PANTHER" id="PTHR47786:SF2">
    <property type="entry name" value="GLYCOSYL HYDROLASE FAMILY 13 CATALYTIC DOMAIN-CONTAINING PROTEIN"/>
    <property type="match status" value="1"/>
</dbReference>
<keyword evidence="4" id="KW-1185">Reference proteome</keyword>
<dbReference type="PANTHER" id="PTHR47786">
    <property type="entry name" value="ALPHA-1,4-GLUCAN:MALTOSE-1-PHOSPHATE MALTOSYLTRANSFERASE"/>
    <property type="match status" value="1"/>
</dbReference>
<dbReference type="SUPFAM" id="SSF51011">
    <property type="entry name" value="Glycosyl hydrolase domain"/>
    <property type="match status" value="1"/>
</dbReference>
<dbReference type="CDD" id="cd11313">
    <property type="entry name" value="AmyAc_arch_bac_AmyA"/>
    <property type="match status" value="1"/>
</dbReference>
<dbReference type="Gene3D" id="3.20.20.80">
    <property type="entry name" value="Glycosidases"/>
    <property type="match status" value="1"/>
</dbReference>
<reference evidence="3 4" key="1">
    <citation type="submission" date="2018-03" db="EMBL/GenBank/DDBJ databases">
        <title>Genome assembly of novel Miniimonas species PCH200.</title>
        <authorList>
            <person name="Thakur V."/>
            <person name="Kumar V."/>
            <person name="Singh D."/>
        </authorList>
    </citation>
    <scope>NUCLEOTIDE SEQUENCE [LARGE SCALE GENOMIC DNA]</scope>
    <source>
        <strain evidence="3 4">PCH200</strain>
    </source>
</reference>
<dbReference type="EMBL" id="PYHR01000002">
    <property type="protein sequence ID" value="PWD49509.1"/>
    <property type="molecule type" value="Genomic_DNA"/>
</dbReference>
<dbReference type="SMART" id="SM00642">
    <property type="entry name" value="Aamy"/>
    <property type="match status" value="1"/>
</dbReference>
<feature type="region of interest" description="Disordered" evidence="1">
    <location>
        <begin position="1"/>
        <end position="20"/>
    </location>
</feature>
<dbReference type="InterPro" id="IPR017853">
    <property type="entry name" value="GH"/>
</dbReference>
<dbReference type="InterPro" id="IPR006047">
    <property type="entry name" value="GH13_cat_dom"/>
</dbReference>
<organism evidence="3 4">
    <name type="scientific">Serinibacter arcticus</name>
    <dbReference type="NCBI Taxonomy" id="1655435"/>
    <lineage>
        <taxon>Bacteria</taxon>
        <taxon>Bacillati</taxon>
        <taxon>Actinomycetota</taxon>
        <taxon>Actinomycetes</taxon>
        <taxon>Micrococcales</taxon>
        <taxon>Beutenbergiaceae</taxon>
        <taxon>Serinibacter</taxon>
    </lineage>
</organism>
<gene>
    <name evidence="3" type="ORF">C8046_01010</name>
</gene>